<sequence>MNLRISPQEAAKELLKRRSIRRSLTEWCRYAGFEPAAHHRLLLEKLEEVSVGKTDRLAIFMPPGAAKSTYGSILYAPWHFAQHPDHCVIAASHTAELAEKWGRRVRNLVAEHSLILGVGLATDSQAAGRWETNRGGEYFAAGVGGAIAGRRADLVVIDDPVRSREDADSELVRDKTWDWYKSDLYTRLKPGGRIVLIQTRWHEDDLAGRLLADMAAGGDRWEVISLPALAEHGDPLGRTVGQPLWPEWEDEENLARKRRAVGPRDWSALYQQRPAPEEGDYFKAEWLRPYEKAPDPKTLRVYGGSDYAVTADGGDFTCHVVVGLDPEGRMYLLDLWRKQAASDVWVEAFCDLVNQWKPMGWAEEQGQIKSGVGPFLDRRQRERRAYVAREQFPTRGDKAVRAQSIRGRMALEGLYVPVNATWYPDLRSELLSFPAGKHDDQVDALGLVGQLLDRMLLGTKPKPTEKPRVDRWDREPTNELNWKTA</sequence>
<keyword evidence="5" id="KW-1185">Reference proteome</keyword>
<dbReference type="Proteomes" id="UP000092839">
    <property type="component" value="Chromosome"/>
</dbReference>
<dbReference type="Gene3D" id="3.30.420.240">
    <property type="match status" value="1"/>
</dbReference>
<dbReference type="InterPro" id="IPR035421">
    <property type="entry name" value="Terminase_6C"/>
</dbReference>
<evidence type="ECO:0000313" key="4">
    <source>
        <dbReference type="EMBL" id="ANW00677.1"/>
    </source>
</evidence>
<dbReference type="AlphaFoldDB" id="A0A1B1UD39"/>
<proteinExistence type="predicted"/>
<dbReference type="EMBL" id="CP016428">
    <property type="protein sequence ID" value="ANW00677.1"/>
    <property type="molecule type" value="Genomic_DNA"/>
</dbReference>
<dbReference type="OrthoDB" id="9771580at2"/>
<feature type="region of interest" description="Disordered" evidence="2">
    <location>
        <begin position="458"/>
        <end position="485"/>
    </location>
</feature>
<name>A0A1B1UD39_9BRAD</name>
<dbReference type="InterPro" id="IPR006517">
    <property type="entry name" value="Phage_terminase_lsu-like_C"/>
</dbReference>
<accession>A0A1B1UD39</accession>
<dbReference type="Gene3D" id="3.40.50.300">
    <property type="entry name" value="P-loop containing nucleotide triphosphate hydrolases"/>
    <property type="match status" value="1"/>
</dbReference>
<dbReference type="RefSeq" id="WP_065727953.1">
    <property type="nucleotide sequence ID" value="NZ_CP016428.1"/>
</dbReference>
<dbReference type="KEGG" id="bic:LMTR13_11360"/>
<protein>
    <recommendedName>
        <fullName evidence="3">Terminase large subunit gp17-like C-terminal domain-containing protein</fullName>
    </recommendedName>
</protein>
<organism evidence="4 5">
    <name type="scientific">Bradyrhizobium icense</name>
    <dbReference type="NCBI Taxonomy" id="1274631"/>
    <lineage>
        <taxon>Bacteria</taxon>
        <taxon>Pseudomonadati</taxon>
        <taxon>Pseudomonadota</taxon>
        <taxon>Alphaproteobacteria</taxon>
        <taxon>Hyphomicrobiales</taxon>
        <taxon>Nitrobacteraceae</taxon>
        <taxon>Bradyrhizobium</taxon>
    </lineage>
</organism>
<dbReference type="Pfam" id="PF17289">
    <property type="entry name" value="Terminase_6C"/>
    <property type="match status" value="1"/>
</dbReference>
<dbReference type="InterPro" id="IPR027417">
    <property type="entry name" value="P-loop_NTPase"/>
</dbReference>
<keyword evidence="1" id="KW-1188">Viral release from host cell</keyword>
<dbReference type="STRING" id="1274631.LMTR13_11360"/>
<evidence type="ECO:0000256" key="2">
    <source>
        <dbReference type="SAM" id="MobiDB-lite"/>
    </source>
</evidence>
<evidence type="ECO:0000313" key="5">
    <source>
        <dbReference type="Proteomes" id="UP000092839"/>
    </source>
</evidence>
<gene>
    <name evidence="4" type="ORF">LMTR13_11360</name>
</gene>
<reference evidence="4 5" key="1">
    <citation type="submission" date="2016-07" db="EMBL/GenBank/DDBJ databases">
        <title>Complete genome sequence of Bradyrhizobium icense LMTR 13T, a potential inoculant strain isolated from lima bean (Phaseolus lunatus) in Peru.</title>
        <authorList>
            <person name="Ormeno-Orrillo E."/>
            <person name="Duran D."/>
            <person name="Rogel M.A."/>
            <person name="Rey L."/>
            <person name="Imperial J."/>
            <person name="Ruiz-Argueso T."/>
            <person name="Martinez-Romero E."/>
        </authorList>
    </citation>
    <scope>NUCLEOTIDE SEQUENCE [LARGE SCALE GENOMIC DNA]</scope>
    <source>
        <strain evidence="4 5">LMTR 13</strain>
    </source>
</reference>
<evidence type="ECO:0000259" key="3">
    <source>
        <dbReference type="Pfam" id="PF17289"/>
    </source>
</evidence>
<feature type="domain" description="Terminase large subunit gp17-like C-terminal" evidence="3">
    <location>
        <begin position="304"/>
        <end position="446"/>
    </location>
</feature>
<feature type="compositionally biased region" description="Basic and acidic residues" evidence="2">
    <location>
        <begin position="462"/>
        <end position="477"/>
    </location>
</feature>
<dbReference type="NCBIfam" id="TIGR01630">
    <property type="entry name" value="psiM2_ORF9"/>
    <property type="match status" value="1"/>
</dbReference>
<evidence type="ECO:0000256" key="1">
    <source>
        <dbReference type="ARBA" id="ARBA00022612"/>
    </source>
</evidence>
<dbReference type="Pfam" id="PF03237">
    <property type="entry name" value="Terminase_6N"/>
    <property type="match status" value="1"/>
</dbReference>